<dbReference type="PANTHER" id="PTHR42820">
    <property type="entry name" value="SHORT-CHAIN DEHYDROGENASE REDUCTASE"/>
    <property type="match status" value="1"/>
</dbReference>
<organism evidence="2 3">
    <name type="scientific">Lipomyces tetrasporus</name>
    <dbReference type="NCBI Taxonomy" id="54092"/>
    <lineage>
        <taxon>Eukaryota</taxon>
        <taxon>Fungi</taxon>
        <taxon>Dikarya</taxon>
        <taxon>Ascomycota</taxon>
        <taxon>Saccharomycotina</taxon>
        <taxon>Lipomycetes</taxon>
        <taxon>Lipomycetales</taxon>
        <taxon>Lipomycetaceae</taxon>
        <taxon>Lipomyces</taxon>
    </lineage>
</organism>
<dbReference type="Pfam" id="PF00106">
    <property type="entry name" value="adh_short"/>
    <property type="match status" value="1"/>
</dbReference>
<dbReference type="CDD" id="cd05233">
    <property type="entry name" value="SDR_c"/>
    <property type="match status" value="1"/>
</dbReference>
<feature type="signal peptide" evidence="1">
    <location>
        <begin position="1"/>
        <end position="18"/>
    </location>
</feature>
<accession>A0AAD7QK07</accession>
<dbReference type="InterPro" id="IPR002347">
    <property type="entry name" value="SDR_fam"/>
</dbReference>
<reference evidence="2" key="1">
    <citation type="submission" date="2023-03" db="EMBL/GenBank/DDBJ databases">
        <title>Near-Complete genome sequence of Lipomyces tetrasporous NRRL Y-64009, an oleaginous yeast capable of growing on lignocellulosic hydrolysates.</title>
        <authorList>
            <consortium name="Lawrence Berkeley National Laboratory"/>
            <person name="Jagtap S.S."/>
            <person name="Liu J.-J."/>
            <person name="Walukiewicz H.E."/>
            <person name="Pangilinan J."/>
            <person name="Lipzen A."/>
            <person name="Ahrendt S."/>
            <person name="Koriabine M."/>
            <person name="Cobaugh K."/>
            <person name="Salamov A."/>
            <person name="Yoshinaga Y."/>
            <person name="Ng V."/>
            <person name="Daum C."/>
            <person name="Grigoriev I.V."/>
            <person name="Slininger P.J."/>
            <person name="Dien B.S."/>
            <person name="Jin Y.-S."/>
            <person name="Rao C.V."/>
        </authorList>
    </citation>
    <scope>NUCLEOTIDE SEQUENCE</scope>
    <source>
        <strain evidence="2">NRRL Y-64009</strain>
    </source>
</reference>
<dbReference type="InterPro" id="IPR036291">
    <property type="entry name" value="NAD(P)-bd_dom_sf"/>
</dbReference>
<proteinExistence type="predicted"/>
<dbReference type="EMBL" id="JARPMG010000013">
    <property type="protein sequence ID" value="KAJ8096601.1"/>
    <property type="molecule type" value="Genomic_DNA"/>
</dbReference>
<gene>
    <name evidence="2" type="ORF">POJ06DRAFT_304130</name>
</gene>
<dbReference type="AlphaFoldDB" id="A0AAD7QK07"/>
<dbReference type="Proteomes" id="UP001217417">
    <property type="component" value="Unassembled WGS sequence"/>
</dbReference>
<dbReference type="PRINTS" id="PR00081">
    <property type="entry name" value="GDHRDH"/>
</dbReference>
<evidence type="ECO:0000313" key="2">
    <source>
        <dbReference type="EMBL" id="KAJ8096601.1"/>
    </source>
</evidence>
<feature type="chain" id="PRO_5042047026" evidence="1">
    <location>
        <begin position="19"/>
        <end position="131"/>
    </location>
</feature>
<evidence type="ECO:0000256" key="1">
    <source>
        <dbReference type="SAM" id="SignalP"/>
    </source>
</evidence>
<dbReference type="PANTHER" id="PTHR42820:SF1">
    <property type="entry name" value="SHORT-CHAIN DEHYDROGENASE_REDUCTASE FAMILY PROTEIN"/>
    <property type="match status" value="1"/>
</dbReference>
<dbReference type="GeneID" id="80885995"/>
<evidence type="ECO:0000313" key="3">
    <source>
        <dbReference type="Proteomes" id="UP001217417"/>
    </source>
</evidence>
<keyword evidence="1" id="KW-0732">Signal</keyword>
<dbReference type="Gene3D" id="3.40.50.720">
    <property type="entry name" value="NAD(P)-binding Rossmann-like Domain"/>
    <property type="match status" value="1"/>
</dbReference>
<protein>
    <submittedName>
        <fullName evidence="2">Uncharacterized protein</fullName>
    </submittedName>
</protein>
<dbReference type="RefSeq" id="XP_056040051.1">
    <property type="nucleotide sequence ID" value="XM_056190829.1"/>
</dbReference>
<comment type="caution">
    <text evidence="2">The sequence shown here is derived from an EMBL/GenBank/DDBJ whole genome shotgun (WGS) entry which is preliminary data.</text>
</comment>
<dbReference type="SUPFAM" id="SSF51735">
    <property type="entry name" value="NAD(P)-binding Rossmann-fold domains"/>
    <property type="match status" value="1"/>
</dbReference>
<name>A0AAD7QK07_9ASCO</name>
<keyword evidence="3" id="KW-1185">Reference proteome</keyword>
<sequence>MSTKVILVTGALAGIGRATALAFAQVPGARIVVSVRRNEDGKKLEEELRVLGAEDEFIRTDVRHEDDVRNLVDKTVERFGRLDIAVNNSGTEGTSGSIVNQSALWKRIQHQVNKIDVPSSISCTGYVISTN</sequence>